<evidence type="ECO:0000256" key="1">
    <source>
        <dbReference type="SAM" id="Phobius"/>
    </source>
</evidence>
<keyword evidence="1" id="KW-0812">Transmembrane</keyword>
<dbReference type="AlphaFoldDB" id="X1LIS2"/>
<comment type="caution">
    <text evidence="2">The sequence shown here is derived from an EMBL/GenBank/DDBJ whole genome shotgun (WGS) entry which is preliminary data.</text>
</comment>
<feature type="transmembrane region" description="Helical" evidence="1">
    <location>
        <begin position="69"/>
        <end position="95"/>
    </location>
</feature>
<name>X1LIS2_9ZZZZ</name>
<organism evidence="2">
    <name type="scientific">marine sediment metagenome</name>
    <dbReference type="NCBI Taxonomy" id="412755"/>
    <lineage>
        <taxon>unclassified sequences</taxon>
        <taxon>metagenomes</taxon>
        <taxon>ecological metagenomes</taxon>
    </lineage>
</organism>
<gene>
    <name evidence="2" type="ORF">S03H2_70468</name>
</gene>
<reference evidence="2" key="1">
    <citation type="journal article" date="2014" name="Front. Microbiol.">
        <title>High frequency of phylogenetically diverse reductive dehalogenase-homologous genes in deep subseafloor sedimentary metagenomes.</title>
        <authorList>
            <person name="Kawai M."/>
            <person name="Futagami T."/>
            <person name="Toyoda A."/>
            <person name="Takaki Y."/>
            <person name="Nishi S."/>
            <person name="Hori S."/>
            <person name="Arai W."/>
            <person name="Tsubouchi T."/>
            <person name="Morono Y."/>
            <person name="Uchiyama I."/>
            <person name="Ito T."/>
            <person name="Fujiyama A."/>
            <person name="Inagaki F."/>
            <person name="Takami H."/>
        </authorList>
    </citation>
    <scope>NUCLEOTIDE SEQUENCE</scope>
    <source>
        <strain evidence="2">Expedition CK06-06</strain>
    </source>
</reference>
<feature type="non-terminal residue" evidence="2">
    <location>
        <position position="121"/>
    </location>
</feature>
<proteinExistence type="predicted"/>
<keyword evidence="1" id="KW-0472">Membrane</keyword>
<protein>
    <submittedName>
        <fullName evidence="2">Uncharacterized protein</fullName>
    </submittedName>
</protein>
<sequence length="121" mass="13446">TDWFSVQTKTGAVTTNELLAEQIAKGNISALLSDTPPKKPVKPEELEKYISNFLGNIVGKLQESEKGAWLYRIMNLAINIAILPMILGNVAGIIAEQKYLQPARKTHRPTLLSGMEYIHNQ</sequence>
<accession>X1LIS2</accession>
<dbReference type="EMBL" id="BARU01046842">
    <property type="protein sequence ID" value="GAH94028.1"/>
    <property type="molecule type" value="Genomic_DNA"/>
</dbReference>
<evidence type="ECO:0000313" key="2">
    <source>
        <dbReference type="EMBL" id="GAH94028.1"/>
    </source>
</evidence>
<feature type="non-terminal residue" evidence="2">
    <location>
        <position position="1"/>
    </location>
</feature>
<keyword evidence="1" id="KW-1133">Transmembrane helix</keyword>